<dbReference type="RefSeq" id="WP_168849576.1">
    <property type="nucleotide sequence ID" value="NZ_JAAVSD010000015.1"/>
</dbReference>
<accession>A0ABX1L7L9</accession>
<proteinExistence type="predicted"/>
<name>A0ABX1L7L9_9LACO</name>
<evidence type="ECO:0000313" key="2">
    <source>
        <dbReference type="EMBL" id="NLR29872.1"/>
    </source>
</evidence>
<feature type="chain" id="PRO_5046050214" evidence="1">
    <location>
        <begin position="30"/>
        <end position="189"/>
    </location>
</feature>
<organism evidence="2 3">
    <name type="scientific">Levilactobacillus tujiorum</name>
    <dbReference type="NCBI Taxonomy" id="2912243"/>
    <lineage>
        <taxon>Bacteria</taxon>
        <taxon>Bacillati</taxon>
        <taxon>Bacillota</taxon>
        <taxon>Bacilli</taxon>
        <taxon>Lactobacillales</taxon>
        <taxon>Lactobacillaceae</taxon>
        <taxon>Levilactobacillus</taxon>
    </lineage>
</organism>
<feature type="signal peptide" evidence="1">
    <location>
        <begin position="1"/>
        <end position="29"/>
    </location>
</feature>
<reference evidence="2 3" key="1">
    <citation type="submission" date="2020-03" db="EMBL/GenBank/DDBJ databases">
        <authorList>
            <person name="Zhang Z."/>
            <person name="Guo Z."/>
            <person name="Hou Q."/>
            <person name="Shen X."/>
        </authorList>
    </citation>
    <scope>NUCLEOTIDE SEQUENCE [LARGE SCALE GENOMIC DNA]</scope>
    <source>
        <strain evidence="2 3">HBUAS51329</strain>
    </source>
</reference>
<keyword evidence="3" id="KW-1185">Reference proteome</keyword>
<evidence type="ECO:0000256" key="1">
    <source>
        <dbReference type="SAM" id="SignalP"/>
    </source>
</evidence>
<evidence type="ECO:0000313" key="3">
    <source>
        <dbReference type="Proteomes" id="UP000707477"/>
    </source>
</evidence>
<dbReference type="Proteomes" id="UP000707477">
    <property type="component" value="Unassembled WGS sequence"/>
</dbReference>
<protein>
    <submittedName>
        <fullName evidence="2">Uncharacterized protein</fullName>
    </submittedName>
</protein>
<sequence length="189" mass="21396">MTHLKIKSALALVAVAGGLLGLANTSASAKNIWIFGKHDRSIQTAPKAIRGTWYGYQDIYDDHPSKLVIHKKGFKVAISGKVKARSLKYAKSWKTAYRQNHPSNIDLRKSQHGWYYFAVNLKPNLDLSNRSFYYGQVLPVKYHKQHALAYVPAVNQKKSRVLILTKKKVNHPLYKPTKGMTVINFYGGK</sequence>
<gene>
    <name evidence="2" type="ORF">HEQ44_06700</name>
</gene>
<dbReference type="EMBL" id="JAAVSD010000015">
    <property type="protein sequence ID" value="NLR29872.1"/>
    <property type="molecule type" value="Genomic_DNA"/>
</dbReference>
<comment type="caution">
    <text evidence="2">The sequence shown here is derived from an EMBL/GenBank/DDBJ whole genome shotgun (WGS) entry which is preliminary data.</text>
</comment>
<keyword evidence="1" id="KW-0732">Signal</keyword>